<feature type="domain" description="DDE" evidence="1">
    <location>
        <begin position="4"/>
        <end position="54"/>
    </location>
</feature>
<dbReference type="EMBL" id="JACHXA010000001">
    <property type="protein sequence ID" value="MBB3063751.1"/>
    <property type="molecule type" value="Genomic_DNA"/>
</dbReference>
<accession>A0A839SLP9</accession>
<dbReference type="Pfam" id="PF13610">
    <property type="entry name" value="DDE_Tnp_IS240"/>
    <property type="match status" value="1"/>
</dbReference>
<evidence type="ECO:0000313" key="3">
    <source>
        <dbReference type="Proteomes" id="UP000581135"/>
    </source>
</evidence>
<evidence type="ECO:0000313" key="2">
    <source>
        <dbReference type="EMBL" id="MBB3063751.1"/>
    </source>
</evidence>
<proteinExistence type="predicted"/>
<dbReference type="InterPro" id="IPR032874">
    <property type="entry name" value="DDE_dom"/>
</dbReference>
<gene>
    <name evidence="2" type="ORF">FHR98_000016</name>
</gene>
<reference evidence="2 3" key="1">
    <citation type="submission" date="2020-08" db="EMBL/GenBank/DDBJ databases">
        <title>Genomic Encyclopedia of Type Strains, Phase III (KMG-III): the genomes of soil and plant-associated and newly described type strains.</title>
        <authorList>
            <person name="Whitman W."/>
        </authorList>
    </citation>
    <scope>NUCLEOTIDE SEQUENCE [LARGE SCALE GENOMIC DNA]</scope>
    <source>
        <strain evidence="2 3">CECT 8803</strain>
    </source>
</reference>
<name>A0A839SLP9_9PROT</name>
<evidence type="ECO:0000259" key="1">
    <source>
        <dbReference type="Pfam" id="PF13610"/>
    </source>
</evidence>
<protein>
    <submittedName>
        <fullName evidence="2">Transposase-like protein</fullName>
    </submittedName>
</protein>
<organism evidence="2 3">
    <name type="scientific">Limibacillus halophilus</name>
    <dbReference type="NCBI Taxonomy" id="1579333"/>
    <lineage>
        <taxon>Bacteria</taxon>
        <taxon>Pseudomonadati</taxon>
        <taxon>Pseudomonadota</taxon>
        <taxon>Alphaproteobacteria</taxon>
        <taxon>Rhodospirillales</taxon>
        <taxon>Rhodovibrionaceae</taxon>
        <taxon>Limibacillus</taxon>
    </lineage>
</organism>
<dbReference type="Proteomes" id="UP000581135">
    <property type="component" value="Unassembled WGS sequence"/>
</dbReference>
<keyword evidence="3" id="KW-1185">Reference proteome</keyword>
<dbReference type="AlphaFoldDB" id="A0A839SLP9"/>
<comment type="caution">
    <text evidence="2">The sequence shown here is derived from an EMBL/GenBank/DDBJ whole genome shotgun (WGS) entry which is preliminary data.</text>
</comment>
<sequence length="107" mass="12407">MRRHGQPKIIVTDRLISYGAEMKEIGNIDRQLTGRWLNNCAENSHLPFRRRERASFDSAECEVFRNLPPSMPPSIASSTRERSLSSRRIFKFNRDAALNEWRGLFAA</sequence>